<sequence>MNIFISSTIFDLIDLRAEIFHHLIQTGFTVRLSEIDSSDFELFPDKSAIETCLENLRRSDYVIFIIDKRYGNTVENLGYPKLSVTHLEYLEAKKNSKPILFYIRDKTYGEYKVYKSNPNGFKPNWIHEKEFGIFSLISTHGESSDKTDNNWIIPFRNSIDIKASLEKKLKIPYLKMNLARKIAEGEIPILEAQMITNIEGNDVVLKSEFTNTSEYTIFIKSFGYKDELKSKDFELLAPKERKHISQIWSLPQIGQIISSFIIVEYSTYDGITVTSEYQTNARLNAASAIIYGIDLKTRKFKIESPVEISFDN</sequence>
<reference evidence="3" key="1">
    <citation type="journal article" date="2019" name="PLoS Negl. Trop. Dis.">
        <title>Revisiting the worldwide diversity of Leptospira species in the environment.</title>
        <authorList>
            <person name="Vincent A.T."/>
            <person name="Schiettekatte O."/>
            <person name="Bourhy P."/>
            <person name="Veyrier F.J."/>
            <person name="Picardeau M."/>
        </authorList>
    </citation>
    <scope>NUCLEOTIDE SEQUENCE [LARGE SCALE GENOMIC DNA]</scope>
    <source>
        <strain evidence="3">201800278</strain>
    </source>
</reference>
<evidence type="ECO:0000259" key="1">
    <source>
        <dbReference type="Pfam" id="PF13271"/>
    </source>
</evidence>
<proteinExistence type="predicted"/>
<dbReference type="Proteomes" id="UP000297465">
    <property type="component" value="Unassembled WGS sequence"/>
</dbReference>
<protein>
    <submittedName>
        <fullName evidence="2">DUF4062 domain-containing protein</fullName>
    </submittedName>
</protein>
<dbReference type="EMBL" id="RQFO01000002">
    <property type="protein sequence ID" value="TGL06744.1"/>
    <property type="molecule type" value="Genomic_DNA"/>
</dbReference>
<keyword evidence="3" id="KW-1185">Reference proteome</keyword>
<organism evidence="2 3">
    <name type="scientific">Leptospira montravelensis</name>
    <dbReference type="NCBI Taxonomy" id="2484961"/>
    <lineage>
        <taxon>Bacteria</taxon>
        <taxon>Pseudomonadati</taxon>
        <taxon>Spirochaetota</taxon>
        <taxon>Spirochaetia</taxon>
        <taxon>Leptospirales</taxon>
        <taxon>Leptospiraceae</taxon>
        <taxon>Leptospira</taxon>
    </lineage>
</organism>
<evidence type="ECO:0000313" key="2">
    <source>
        <dbReference type="EMBL" id="TGL06744.1"/>
    </source>
</evidence>
<dbReference type="RefSeq" id="WP_135568310.1">
    <property type="nucleotide sequence ID" value="NZ_RQFN01000005.1"/>
</dbReference>
<gene>
    <name evidence="2" type="ORF">EHQ31_00800</name>
</gene>
<dbReference type="InterPro" id="IPR025139">
    <property type="entry name" value="DUF4062"/>
</dbReference>
<feature type="domain" description="DUF4062" evidence="1">
    <location>
        <begin position="3"/>
        <end position="92"/>
    </location>
</feature>
<name>A0ABY2LW12_9LEPT</name>
<dbReference type="Pfam" id="PF13271">
    <property type="entry name" value="DUF4062"/>
    <property type="match status" value="1"/>
</dbReference>
<comment type="caution">
    <text evidence="2">The sequence shown here is derived from an EMBL/GenBank/DDBJ whole genome shotgun (WGS) entry which is preliminary data.</text>
</comment>
<evidence type="ECO:0000313" key="3">
    <source>
        <dbReference type="Proteomes" id="UP000297465"/>
    </source>
</evidence>
<accession>A0ABY2LW12</accession>